<dbReference type="GO" id="GO:0003723">
    <property type="term" value="F:RNA binding"/>
    <property type="evidence" value="ECO:0007669"/>
    <property type="project" value="InterPro"/>
</dbReference>
<evidence type="ECO:0000256" key="1">
    <source>
        <dbReference type="ARBA" id="ARBA00023118"/>
    </source>
</evidence>
<name>A0AAD3WZA4_PHODD</name>
<dbReference type="GO" id="GO:0051607">
    <property type="term" value="P:defense response to virus"/>
    <property type="evidence" value="ECO:0007669"/>
    <property type="project" value="UniProtKB-KW"/>
</dbReference>
<keyword evidence="1" id="KW-0051">Antiviral defense</keyword>
<dbReference type="NCBIfam" id="TIGR02593">
    <property type="entry name" value="CRISPR_cas5"/>
    <property type="match status" value="1"/>
</dbReference>
<dbReference type="AlphaFoldDB" id="A0AAD3WZA4"/>
<dbReference type="InterPro" id="IPR021124">
    <property type="entry name" value="CRISPR-assoc_prot_Cas5"/>
</dbReference>
<organism evidence="2 3">
    <name type="scientific">Photobacterium damselae subsp. damselae</name>
    <name type="common">Listonella damsela</name>
    <dbReference type="NCBI Taxonomy" id="85581"/>
    <lineage>
        <taxon>Bacteria</taxon>
        <taxon>Pseudomonadati</taxon>
        <taxon>Pseudomonadota</taxon>
        <taxon>Gammaproteobacteria</taxon>
        <taxon>Vibrionales</taxon>
        <taxon>Vibrionaceae</taxon>
        <taxon>Photobacterium</taxon>
    </lineage>
</organism>
<dbReference type="InterPro" id="IPR010147">
    <property type="entry name" value="CRISPR-assoc_prot_CasD"/>
</dbReference>
<comment type="caution">
    <text evidence="2">The sequence shown here is derived from an EMBL/GenBank/DDBJ whole genome shotgun (WGS) entry which is preliminary data.</text>
</comment>
<dbReference type="Gene3D" id="3.30.70.2660">
    <property type="match status" value="1"/>
</dbReference>
<gene>
    <name evidence="2" type="primary">cas5e</name>
    <name evidence="2" type="ORF">F6450_06155</name>
</gene>
<proteinExistence type="predicted"/>
<accession>A0AAD3WZA4</accession>
<protein>
    <submittedName>
        <fullName evidence="2">Type I-E CRISPR-associated protein Cas5/CasD</fullName>
    </submittedName>
</protein>
<evidence type="ECO:0000313" key="3">
    <source>
        <dbReference type="Proteomes" id="UP000480943"/>
    </source>
</evidence>
<dbReference type="InterPro" id="IPR013422">
    <property type="entry name" value="CRISPR-assoc_prot_Cas5_N"/>
</dbReference>
<reference evidence="2 3" key="1">
    <citation type="submission" date="2019-09" db="EMBL/GenBank/DDBJ databases">
        <title>Photobacterium damselae subsp. damselae CDC-2227-81, a human clinical isolate.</title>
        <authorList>
            <person name="Osorio C.R."/>
        </authorList>
    </citation>
    <scope>NUCLEOTIDE SEQUENCE [LARGE SCALE GENOMIC DNA]</scope>
    <source>
        <strain evidence="2 3">CDC-2227-81</strain>
    </source>
</reference>
<dbReference type="GO" id="GO:0043571">
    <property type="term" value="P:maintenance of CRISPR repeat elements"/>
    <property type="evidence" value="ECO:0007669"/>
    <property type="project" value="InterPro"/>
</dbReference>
<dbReference type="CDD" id="cd09645">
    <property type="entry name" value="Cas5_I-E"/>
    <property type="match status" value="1"/>
</dbReference>
<dbReference type="Pfam" id="PF09704">
    <property type="entry name" value="Cas_Cas5d"/>
    <property type="match status" value="1"/>
</dbReference>
<dbReference type="NCBIfam" id="TIGR01868">
    <property type="entry name" value="casD_Cas5e"/>
    <property type="match status" value="1"/>
</dbReference>
<dbReference type="Proteomes" id="UP000480943">
    <property type="component" value="Unassembled WGS sequence"/>
</dbReference>
<dbReference type="EMBL" id="VZUQ01000042">
    <property type="protein sequence ID" value="KAB1182545.1"/>
    <property type="molecule type" value="Genomic_DNA"/>
</dbReference>
<sequence>MQPYLVFRLYGAMASWGQPAVGGDRHTGVIPSRSALLGLLGAGLGIKRDDQPTLAMLQKSVQFSIKQLVPSSLLRDYHTTQVAVHNNKRRYHTRKQEIDLGGELKTVLSSRDYRCDGIWVVAVSLMNDAMFSLEQLQQALLTPTYPLCLGRKSCPPALPLMPTILEPCSLKQALDAPFPAITGSEKSDRYWFGCVGLHRVATYYWPGDKAALGDIDDNVVITTQPWDEPLNRQRWQFTQRIMHQVTLPILEGE</sequence>
<evidence type="ECO:0000313" key="2">
    <source>
        <dbReference type="EMBL" id="KAB1182545.1"/>
    </source>
</evidence>
<dbReference type="RefSeq" id="WP_151182545.1">
    <property type="nucleotide sequence ID" value="NZ_VZUQ01000042.1"/>
</dbReference>